<keyword evidence="3" id="KW-0804">Transcription</keyword>
<proteinExistence type="predicted"/>
<dbReference type="RefSeq" id="WP_253755295.1">
    <property type="nucleotide sequence ID" value="NZ_JAMZDZ010000001.1"/>
</dbReference>
<evidence type="ECO:0000259" key="4">
    <source>
        <dbReference type="PROSITE" id="PS50949"/>
    </source>
</evidence>
<dbReference type="InterPro" id="IPR036390">
    <property type="entry name" value="WH_DNA-bd_sf"/>
</dbReference>
<keyword evidence="2" id="KW-0238">DNA-binding</keyword>
<evidence type="ECO:0000313" key="5">
    <source>
        <dbReference type="EMBL" id="MFC4131606.1"/>
    </source>
</evidence>
<feature type="domain" description="HTH gntR-type" evidence="4">
    <location>
        <begin position="7"/>
        <end position="74"/>
    </location>
</feature>
<evidence type="ECO:0000256" key="3">
    <source>
        <dbReference type="ARBA" id="ARBA00023163"/>
    </source>
</evidence>
<protein>
    <submittedName>
        <fullName evidence="5">FadR/GntR family transcriptional regulator</fullName>
    </submittedName>
</protein>
<dbReference type="CDD" id="cd07377">
    <property type="entry name" value="WHTH_GntR"/>
    <property type="match status" value="1"/>
</dbReference>
<dbReference type="Pfam" id="PF07729">
    <property type="entry name" value="FCD"/>
    <property type="match status" value="1"/>
</dbReference>
<dbReference type="Proteomes" id="UP001595816">
    <property type="component" value="Unassembled WGS sequence"/>
</dbReference>
<dbReference type="InterPro" id="IPR036388">
    <property type="entry name" value="WH-like_DNA-bd_sf"/>
</dbReference>
<dbReference type="PANTHER" id="PTHR43537:SF44">
    <property type="entry name" value="GNTR FAMILY REGULATORY PROTEIN"/>
    <property type="match status" value="1"/>
</dbReference>
<dbReference type="EMBL" id="JBHSAY010000006">
    <property type="protein sequence ID" value="MFC4131606.1"/>
    <property type="molecule type" value="Genomic_DNA"/>
</dbReference>
<dbReference type="Pfam" id="PF00392">
    <property type="entry name" value="GntR"/>
    <property type="match status" value="1"/>
</dbReference>
<sequence>MTSDATRGLHGYLVDRLGRMIASGELTTGARIVPEELTEQFGASRPVVREALRVLEAKGMVRPRPKIGTRVLPMRQWNLLDRDVIRWRVAGPDGPRQLDELSDLRTAVEVHAARRCAAYAAPEQVAELRAACDAMAAAATARDHTAFTTADVEFHTTLLAASGNAMFRHFTEPFAAFLTAREDLRTLPDQVDPGVVESHRRLVAAIESHDGDGAAAIAHSLIEAARAEVAARLP</sequence>
<comment type="caution">
    <text evidence="5">The sequence shown here is derived from an EMBL/GenBank/DDBJ whole genome shotgun (WGS) entry which is preliminary data.</text>
</comment>
<dbReference type="InterPro" id="IPR008920">
    <property type="entry name" value="TF_FadR/GntR_C"/>
</dbReference>
<organism evidence="5 6">
    <name type="scientific">Hamadaea flava</name>
    <dbReference type="NCBI Taxonomy" id="1742688"/>
    <lineage>
        <taxon>Bacteria</taxon>
        <taxon>Bacillati</taxon>
        <taxon>Actinomycetota</taxon>
        <taxon>Actinomycetes</taxon>
        <taxon>Micromonosporales</taxon>
        <taxon>Micromonosporaceae</taxon>
        <taxon>Hamadaea</taxon>
    </lineage>
</organism>
<dbReference type="PROSITE" id="PS50949">
    <property type="entry name" value="HTH_GNTR"/>
    <property type="match status" value="1"/>
</dbReference>
<dbReference type="Gene3D" id="1.10.10.10">
    <property type="entry name" value="Winged helix-like DNA-binding domain superfamily/Winged helix DNA-binding domain"/>
    <property type="match status" value="1"/>
</dbReference>
<dbReference type="PANTHER" id="PTHR43537">
    <property type="entry name" value="TRANSCRIPTIONAL REGULATOR, GNTR FAMILY"/>
    <property type="match status" value="1"/>
</dbReference>
<gene>
    <name evidence="5" type="ORF">ACFOZ4_13425</name>
</gene>
<accession>A0ABV8LKV0</accession>
<keyword evidence="1" id="KW-0805">Transcription regulation</keyword>
<dbReference type="SUPFAM" id="SSF48008">
    <property type="entry name" value="GntR ligand-binding domain-like"/>
    <property type="match status" value="1"/>
</dbReference>
<evidence type="ECO:0000313" key="6">
    <source>
        <dbReference type="Proteomes" id="UP001595816"/>
    </source>
</evidence>
<keyword evidence="6" id="KW-1185">Reference proteome</keyword>
<dbReference type="InterPro" id="IPR011711">
    <property type="entry name" value="GntR_C"/>
</dbReference>
<dbReference type="SMART" id="SM00895">
    <property type="entry name" value="FCD"/>
    <property type="match status" value="1"/>
</dbReference>
<dbReference type="SMART" id="SM00345">
    <property type="entry name" value="HTH_GNTR"/>
    <property type="match status" value="1"/>
</dbReference>
<reference evidence="6" key="1">
    <citation type="journal article" date="2019" name="Int. J. Syst. Evol. Microbiol.">
        <title>The Global Catalogue of Microorganisms (GCM) 10K type strain sequencing project: providing services to taxonomists for standard genome sequencing and annotation.</title>
        <authorList>
            <consortium name="The Broad Institute Genomics Platform"/>
            <consortium name="The Broad Institute Genome Sequencing Center for Infectious Disease"/>
            <person name="Wu L."/>
            <person name="Ma J."/>
        </authorList>
    </citation>
    <scope>NUCLEOTIDE SEQUENCE [LARGE SCALE GENOMIC DNA]</scope>
    <source>
        <strain evidence="6">CGMCC 4.7289</strain>
    </source>
</reference>
<dbReference type="Gene3D" id="1.20.120.530">
    <property type="entry name" value="GntR ligand-binding domain-like"/>
    <property type="match status" value="1"/>
</dbReference>
<dbReference type="SUPFAM" id="SSF46785">
    <property type="entry name" value="Winged helix' DNA-binding domain"/>
    <property type="match status" value="1"/>
</dbReference>
<evidence type="ECO:0000256" key="2">
    <source>
        <dbReference type="ARBA" id="ARBA00023125"/>
    </source>
</evidence>
<evidence type="ECO:0000256" key="1">
    <source>
        <dbReference type="ARBA" id="ARBA00023015"/>
    </source>
</evidence>
<name>A0ABV8LKV0_9ACTN</name>
<dbReference type="InterPro" id="IPR000524">
    <property type="entry name" value="Tscrpt_reg_HTH_GntR"/>
</dbReference>